<dbReference type="AlphaFoldDB" id="E0V9W4"/>
<reference evidence="3" key="2">
    <citation type="submission" date="2007-04" db="EMBL/GenBank/DDBJ databases">
        <title>The genome of the human body louse.</title>
        <authorList>
            <consortium name="The Human Body Louse Genome Consortium"/>
            <person name="Kirkness E."/>
            <person name="Walenz B."/>
            <person name="Hass B."/>
            <person name="Bruggner R."/>
            <person name="Strausberg R."/>
        </authorList>
    </citation>
    <scope>NUCLEOTIDE SEQUENCE</scope>
    <source>
        <strain evidence="3">USDA</strain>
    </source>
</reference>
<feature type="compositionally biased region" description="Polar residues" evidence="1">
    <location>
        <begin position="583"/>
        <end position="596"/>
    </location>
</feature>
<dbReference type="RefSeq" id="XP_002422908.1">
    <property type="nucleotide sequence ID" value="XM_002422863.1"/>
</dbReference>
<dbReference type="Proteomes" id="UP000009046">
    <property type="component" value="Unassembled WGS sequence"/>
</dbReference>
<protein>
    <recommendedName>
        <fullName evidence="2">PH domain-containing protein</fullName>
    </recommendedName>
</protein>
<dbReference type="SUPFAM" id="SSF50729">
    <property type="entry name" value="PH domain-like"/>
    <property type="match status" value="1"/>
</dbReference>
<dbReference type="eggNOG" id="ENOG502SCRV">
    <property type="taxonomic scope" value="Eukaryota"/>
</dbReference>
<dbReference type="STRING" id="121224.E0V9W4"/>
<evidence type="ECO:0000256" key="1">
    <source>
        <dbReference type="SAM" id="MobiDB-lite"/>
    </source>
</evidence>
<dbReference type="InterPro" id="IPR001849">
    <property type="entry name" value="PH_domain"/>
</dbReference>
<feature type="domain" description="PH" evidence="2">
    <location>
        <begin position="1"/>
        <end position="82"/>
    </location>
</feature>
<accession>E0V9W4</accession>
<evidence type="ECO:0000313" key="5">
    <source>
        <dbReference type="Proteomes" id="UP000009046"/>
    </source>
</evidence>
<dbReference type="InterPro" id="IPR011993">
    <property type="entry name" value="PH-like_dom_sf"/>
</dbReference>
<sequence>MSSWRKYWFVLEKRLLLYYKSKLEYTNLSPCRGSLNMGLVTTVRPGSSSGPCIIHIVTRTQSRAKNRACQEEWLQALLHSMALPLFPKIIKSPSSKQFNFLGGCTTSLDNISLNNNNNNNWRNFGDEWTLPRKLNYSKRSQMMSGSYYGGSLDTAIWTKKFKSLQSSNVRNHNKKMEKLLIFPKEINYEDFMMSSQRDIHNYNNNNENQMKFLCKNDYYGFDDEIRENDDENENENDDDDINKKNYNPSADFIYGFSNKNKKRLLKTFSDNQLVKTDSIKNFNVNKKMNHKKDFENHFGHIKNVLSRTQKEKSEKKLSTLGAPVKKRRQSFLQKVFKMKNNNNNIIDNDIQIPNEKSLDVTVDNDEKDEVGEVLIDFKNENEEEECMNETVKETIENEKNQHGGDKKFKGDVKKNLAGSKTILPDSALEELKMKLKTRDSLEKQEIEFINDENFNITDNFKPPSLPPRRVSRPVSPWHDVPSNNAPIYSEKKQFFSHQATVKFKDTNTSQNLEITECNKHGKINHEENCSRTNVTNSCEDSTVKSQPLNTVEKERNEDDLSTLLEQLTKITVAPLAEPEFSDRSSSPELNKYNGKNFNFDPDYDIPRPHRPFNLKVSNEYIEKENDIKASHFLSIEPDSLEIEEM</sequence>
<evidence type="ECO:0000313" key="3">
    <source>
        <dbReference type="EMBL" id="EEB10170.1"/>
    </source>
</evidence>
<name>E0V9W4_PEDHC</name>
<dbReference type="GeneID" id="8233896"/>
<dbReference type="CTD" id="8233896"/>
<dbReference type="VEuPathDB" id="VectorBase:PHUM023250"/>
<dbReference type="HOGENOM" id="CLU_424738_0_0_1"/>
<dbReference type="Pfam" id="PF00169">
    <property type="entry name" value="PH"/>
    <property type="match status" value="1"/>
</dbReference>
<evidence type="ECO:0000313" key="4">
    <source>
        <dbReference type="EnsemblMetazoa" id="PHUM023250-PA"/>
    </source>
</evidence>
<dbReference type="EnsemblMetazoa" id="PHUM023250-RA">
    <property type="protein sequence ID" value="PHUM023250-PA"/>
    <property type="gene ID" value="PHUM023250"/>
</dbReference>
<dbReference type="KEGG" id="phu:Phum_PHUM023250"/>
<reference evidence="3" key="1">
    <citation type="submission" date="2007-04" db="EMBL/GenBank/DDBJ databases">
        <title>Annotation of Pediculus humanus corporis strain USDA.</title>
        <authorList>
            <person name="Kirkness E."/>
            <person name="Hannick L."/>
            <person name="Hass B."/>
            <person name="Bruggner R."/>
            <person name="Lawson D."/>
            <person name="Bidwell S."/>
            <person name="Joardar V."/>
            <person name="Caler E."/>
            <person name="Walenz B."/>
            <person name="Inman J."/>
            <person name="Schobel S."/>
            <person name="Galinsky K."/>
            <person name="Amedeo P."/>
            <person name="Strausberg R."/>
        </authorList>
    </citation>
    <scope>NUCLEOTIDE SEQUENCE</scope>
    <source>
        <strain evidence="3">USDA</strain>
    </source>
</reference>
<reference evidence="4" key="3">
    <citation type="submission" date="2021-02" db="UniProtKB">
        <authorList>
            <consortium name="EnsemblMetazoa"/>
        </authorList>
    </citation>
    <scope>IDENTIFICATION</scope>
    <source>
        <strain evidence="4">USDA</strain>
    </source>
</reference>
<organism>
    <name type="scientific">Pediculus humanus subsp. corporis</name>
    <name type="common">Body louse</name>
    <dbReference type="NCBI Taxonomy" id="121224"/>
    <lineage>
        <taxon>Eukaryota</taxon>
        <taxon>Metazoa</taxon>
        <taxon>Ecdysozoa</taxon>
        <taxon>Arthropoda</taxon>
        <taxon>Hexapoda</taxon>
        <taxon>Insecta</taxon>
        <taxon>Pterygota</taxon>
        <taxon>Neoptera</taxon>
        <taxon>Paraneoptera</taxon>
        <taxon>Psocodea</taxon>
        <taxon>Troctomorpha</taxon>
        <taxon>Phthiraptera</taxon>
        <taxon>Anoplura</taxon>
        <taxon>Pediculidae</taxon>
        <taxon>Pediculus</taxon>
    </lineage>
</organism>
<dbReference type="OrthoDB" id="2157866at2759"/>
<feature type="region of interest" description="Disordered" evidence="1">
    <location>
        <begin position="578"/>
        <end position="604"/>
    </location>
</feature>
<dbReference type="CDD" id="cd00821">
    <property type="entry name" value="PH"/>
    <property type="match status" value="1"/>
</dbReference>
<proteinExistence type="predicted"/>
<evidence type="ECO:0000259" key="2">
    <source>
        <dbReference type="PROSITE" id="PS50003"/>
    </source>
</evidence>
<dbReference type="EMBL" id="DS235000">
    <property type="protein sequence ID" value="EEB10170.1"/>
    <property type="molecule type" value="Genomic_DNA"/>
</dbReference>
<dbReference type="Gene3D" id="2.30.29.30">
    <property type="entry name" value="Pleckstrin-homology domain (PH domain)/Phosphotyrosine-binding domain (PTB)"/>
    <property type="match status" value="1"/>
</dbReference>
<dbReference type="EMBL" id="AAZO01000277">
    <property type="status" value="NOT_ANNOTATED_CDS"/>
    <property type="molecule type" value="Genomic_DNA"/>
</dbReference>
<gene>
    <name evidence="4" type="primary">8233896</name>
    <name evidence="3" type="ORF">Phum_PHUM023250</name>
</gene>
<dbReference type="InParanoid" id="E0V9W4"/>
<dbReference type="PROSITE" id="PS50003">
    <property type="entry name" value="PH_DOMAIN"/>
    <property type="match status" value="1"/>
</dbReference>
<keyword evidence="5" id="KW-1185">Reference proteome</keyword>